<reference evidence="2 3" key="1">
    <citation type="submission" date="2018-08" db="EMBL/GenBank/DDBJ databases">
        <title>Acidipila sp. 4G-K13, an acidobacterium isolated from forest soil.</title>
        <authorList>
            <person name="Gao Z.-H."/>
            <person name="Qiu L.-H."/>
        </authorList>
    </citation>
    <scope>NUCLEOTIDE SEQUENCE [LARGE SCALE GENOMIC DNA]</scope>
    <source>
        <strain evidence="2 3">4G-K13</strain>
    </source>
</reference>
<evidence type="ECO:0000313" key="2">
    <source>
        <dbReference type="EMBL" id="RFU15121.1"/>
    </source>
</evidence>
<sequence>MDQNRQQRQAPASAPAVRTEQVLERYYGQLVEWGTLLTRGDQNKAQDLVHDFCLHLTVTKPDLSAVRDMDGYLYKSLRNIYVSGLAQSSREALQLVSIAEYDSVQLAAMPRHAGDPLQRQNDLRRICCYAVWRKAQTKSASYFILRYFHGYHHQEIADLACVPISAIYNKFRAFRVEVRSYLEAPRKLQFTSREVPPVPALRWTPLSSIDLFKELRKSILDARTGDCLPEEELIAFYTSERPKPLSCSLLSHIVSCEHCLALVDSHLQRPTLKDREPLDEVGDISDGAGTEAGKPAGMSRERLLRSVRRYRTEVLEHRPRTLSIAVDGKILASHDVQAQRNVLSARIDRPENASFVEVFSEQGIRLALISIGELPPEGPHGQTQRVDLSDDRWLDLSLSFDGLGLNSEVVYFDPALAPELMEEDDSDEFVRILPRPEPSRAGDGNILSWPRTSAWLAAVRKFLRPITPSPVIAWSLVIASVFCVAGYFVLRNDKTVPVLSARDILNRSIQAEAASLEGQTEHQVFRFEEATADGSILKQGTIDLWKDGDGKRYMRRLYDVQHRLIAAEWSQRNGDRGEYPVAEDSQASGANREMLADNLWKQDVSPSAFRELNGENAQIRATEDGYELTATETGVSHPQLISATLVLDHHYHPIREVMRVRNGGEVRFVQADYERRPSSSVPDAIFDPQDQGLRSKVERRPFFSKSVISDVQLAELHIAVLYQLNNLGADTSEPIDVEETPDGRVRVTGAVPDDSRKQQILARLNLLENHQLLEAHLFSPTDVQKPGFKRPRVIGSTISTYDVGQTKAPADAALRGFFQAQGMSGTALDAAVVGFSRDALGHSQRALQHASALNRLGSTFPIFELGYVSLPSQQQWTELVAKHTMALEVELRALHDQLAPLTPLRDQQPSIGQTNPAIENPAQFARQANQLLGKTQDLNRTVGSIFASGQEPEEQPPGLDSLVAATSKAIPLQEAVELTSFAVQLNASGRTASISRQQSRPDKQTPNQP</sequence>
<evidence type="ECO:0000256" key="1">
    <source>
        <dbReference type="SAM" id="MobiDB-lite"/>
    </source>
</evidence>
<keyword evidence="3" id="KW-1185">Reference proteome</keyword>
<evidence type="ECO:0008006" key="4">
    <source>
        <dbReference type="Google" id="ProtNLM"/>
    </source>
</evidence>
<comment type="caution">
    <text evidence="2">The sequence shown here is derived from an EMBL/GenBank/DDBJ whole genome shotgun (WGS) entry which is preliminary data.</text>
</comment>
<protein>
    <recommendedName>
        <fullName evidence="4">Sigma-70 family RNA polymerase sigma factor</fullName>
    </recommendedName>
</protein>
<gene>
    <name evidence="2" type="ORF">D0Y96_18445</name>
</gene>
<feature type="region of interest" description="Disordered" evidence="1">
    <location>
        <begin position="274"/>
        <end position="298"/>
    </location>
</feature>
<feature type="region of interest" description="Disordered" evidence="1">
    <location>
        <begin position="990"/>
        <end position="1009"/>
    </location>
</feature>
<name>A0A372IK36_9BACT</name>
<dbReference type="OrthoDB" id="101689at2"/>
<dbReference type="Proteomes" id="UP000264702">
    <property type="component" value="Unassembled WGS sequence"/>
</dbReference>
<dbReference type="RefSeq" id="WP_117302944.1">
    <property type="nucleotide sequence ID" value="NZ_QVQT02000007.1"/>
</dbReference>
<dbReference type="AlphaFoldDB" id="A0A372IK36"/>
<accession>A0A372IK36</accession>
<proteinExistence type="predicted"/>
<dbReference type="EMBL" id="QVQT01000007">
    <property type="protein sequence ID" value="RFU15121.1"/>
    <property type="molecule type" value="Genomic_DNA"/>
</dbReference>
<organism evidence="2 3">
    <name type="scientific">Paracidobacterium acidisoli</name>
    <dbReference type="NCBI Taxonomy" id="2303751"/>
    <lineage>
        <taxon>Bacteria</taxon>
        <taxon>Pseudomonadati</taxon>
        <taxon>Acidobacteriota</taxon>
        <taxon>Terriglobia</taxon>
        <taxon>Terriglobales</taxon>
        <taxon>Acidobacteriaceae</taxon>
        <taxon>Paracidobacterium</taxon>
    </lineage>
</organism>
<evidence type="ECO:0000313" key="3">
    <source>
        <dbReference type="Proteomes" id="UP000264702"/>
    </source>
</evidence>